<dbReference type="GO" id="GO:0000460">
    <property type="term" value="P:maturation of 5.8S rRNA"/>
    <property type="evidence" value="ECO:0007669"/>
    <property type="project" value="TreeGrafter"/>
</dbReference>
<sequence length="616" mass="69645">MSAMELMGREDELSSDYKLVPWSSWDQWNFVRESIFSSSPNAVTMALQRISTWRSRGCLPIPIHVTASIVKIQQKDFFFRSDLTDGMLESDEMISMLYSMAIIRFVNCFVGHKKTKFSIAELADAIGIPRVLVDIRHESSHRDLPSLQRVRHASVKALDWLKFNYWEAQKNRIPDVRKVIRSKLLEMTFYLKTKNVATSSGVKQRRLSGPDMLRAGNKLSSRMTTMLQSSKSNRSQKPLPRITKIIARLYSSYPSEVVSVLLELFHLQTPGFSDNIDVENSIESDAGNQGSANSLHDLKTIITRLSSKKPRLLLSLLRKILETIEIRFAKNLSGECDIHLSQIPSEVDYLTNLCSLVRWLIMNLKSLKGAGFIQFDNEAEAFSIHKNKVQVSLHKLIRKCLTLSLIGNQHLCDSVLLLVEMTEDSSVKERLKKLPLLNYKAPPAVQIPSYSNTESMLLKEEDAICQATEKLAILKSKIKARSQREVAPGVDVSDTDTTWTVAKSWISCPIGMLPCSFSSTPVLPVLDQVDIDTKAGLEKDNNLSFHASDYRQLDYPSEMSVDESPNKKLKTSQEVQCTYFPESTRALEGRLLINGVWTKASEEELSIIQSQMTIFA</sequence>
<dbReference type="AlphaFoldDB" id="A0A8J5LSR3"/>
<dbReference type="GO" id="GO:0000470">
    <property type="term" value="P:maturation of LSU-rRNA"/>
    <property type="evidence" value="ECO:0007669"/>
    <property type="project" value="TreeGrafter"/>
</dbReference>
<protein>
    <recommendedName>
        <fullName evidence="3">Las1-like family protein</fullName>
    </recommendedName>
</protein>
<dbReference type="OrthoDB" id="10263222at2759"/>
<evidence type="ECO:0000313" key="2">
    <source>
        <dbReference type="Proteomes" id="UP000734854"/>
    </source>
</evidence>
<organism evidence="1 2">
    <name type="scientific">Zingiber officinale</name>
    <name type="common">Ginger</name>
    <name type="synonym">Amomum zingiber</name>
    <dbReference type="NCBI Taxonomy" id="94328"/>
    <lineage>
        <taxon>Eukaryota</taxon>
        <taxon>Viridiplantae</taxon>
        <taxon>Streptophyta</taxon>
        <taxon>Embryophyta</taxon>
        <taxon>Tracheophyta</taxon>
        <taxon>Spermatophyta</taxon>
        <taxon>Magnoliopsida</taxon>
        <taxon>Liliopsida</taxon>
        <taxon>Zingiberales</taxon>
        <taxon>Zingiberaceae</taxon>
        <taxon>Zingiber</taxon>
    </lineage>
</organism>
<dbReference type="GO" id="GO:0004519">
    <property type="term" value="F:endonuclease activity"/>
    <property type="evidence" value="ECO:0007669"/>
    <property type="project" value="InterPro"/>
</dbReference>
<evidence type="ECO:0000313" key="1">
    <source>
        <dbReference type="EMBL" id="KAG6522120.1"/>
    </source>
</evidence>
<dbReference type="PANTHER" id="PTHR15002">
    <property type="entry name" value="RIBOSOMAL BIOGENESIS PROTEIN LAS1L"/>
    <property type="match status" value="1"/>
</dbReference>
<evidence type="ECO:0008006" key="3">
    <source>
        <dbReference type="Google" id="ProtNLM"/>
    </source>
</evidence>
<name>A0A8J5LSR3_ZINOF</name>
<accession>A0A8J5LSR3</accession>
<reference evidence="1 2" key="1">
    <citation type="submission" date="2020-08" db="EMBL/GenBank/DDBJ databases">
        <title>Plant Genome Project.</title>
        <authorList>
            <person name="Zhang R.-G."/>
        </authorList>
    </citation>
    <scope>NUCLEOTIDE SEQUENCE [LARGE SCALE GENOMIC DNA]</scope>
    <source>
        <tissue evidence="1">Rhizome</tissue>
    </source>
</reference>
<keyword evidence="2" id="KW-1185">Reference proteome</keyword>
<dbReference type="EMBL" id="JACMSC010000005">
    <property type="protein sequence ID" value="KAG6522120.1"/>
    <property type="molecule type" value="Genomic_DNA"/>
</dbReference>
<dbReference type="Proteomes" id="UP000734854">
    <property type="component" value="Unassembled WGS sequence"/>
</dbReference>
<dbReference type="InterPro" id="IPR007174">
    <property type="entry name" value="Las1"/>
</dbReference>
<gene>
    <name evidence="1" type="ORF">ZIOFF_019257</name>
</gene>
<proteinExistence type="predicted"/>
<dbReference type="GO" id="GO:0090730">
    <property type="term" value="C:Las1 complex"/>
    <property type="evidence" value="ECO:0007669"/>
    <property type="project" value="InterPro"/>
</dbReference>
<dbReference type="PANTHER" id="PTHR15002:SF0">
    <property type="entry name" value="RIBOSOMAL BIOGENESIS PROTEIN LAS1L"/>
    <property type="match status" value="1"/>
</dbReference>
<dbReference type="GO" id="GO:0030687">
    <property type="term" value="C:preribosome, large subunit precursor"/>
    <property type="evidence" value="ECO:0007669"/>
    <property type="project" value="TreeGrafter"/>
</dbReference>
<comment type="caution">
    <text evidence="1">The sequence shown here is derived from an EMBL/GenBank/DDBJ whole genome shotgun (WGS) entry which is preliminary data.</text>
</comment>
<dbReference type="Pfam" id="PF04031">
    <property type="entry name" value="Las1"/>
    <property type="match status" value="1"/>
</dbReference>